<organism evidence="1 2">
    <name type="scientific">Massarina eburnea CBS 473.64</name>
    <dbReference type="NCBI Taxonomy" id="1395130"/>
    <lineage>
        <taxon>Eukaryota</taxon>
        <taxon>Fungi</taxon>
        <taxon>Dikarya</taxon>
        <taxon>Ascomycota</taxon>
        <taxon>Pezizomycotina</taxon>
        <taxon>Dothideomycetes</taxon>
        <taxon>Pleosporomycetidae</taxon>
        <taxon>Pleosporales</taxon>
        <taxon>Massarineae</taxon>
        <taxon>Massarinaceae</taxon>
        <taxon>Massarina</taxon>
    </lineage>
</organism>
<protein>
    <submittedName>
        <fullName evidence="1">Uncharacterized protein</fullName>
    </submittedName>
</protein>
<evidence type="ECO:0000313" key="2">
    <source>
        <dbReference type="Proteomes" id="UP000799753"/>
    </source>
</evidence>
<feature type="non-terminal residue" evidence="1">
    <location>
        <position position="251"/>
    </location>
</feature>
<gene>
    <name evidence="1" type="ORF">P280DRAFT_379435</name>
</gene>
<dbReference type="EMBL" id="MU006780">
    <property type="protein sequence ID" value="KAF2643612.1"/>
    <property type="molecule type" value="Genomic_DNA"/>
</dbReference>
<feature type="non-terminal residue" evidence="1">
    <location>
        <position position="1"/>
    </location>
</feature>
<dbReference type="AlphaFoldDB" id="A0A6A6S8T4"/>
<accession>A0A6A6S8T4</accession>
<dbReference type="Proteomes" id="UP000799753">
    <property type="component" value="Unassembled WGS sequence"/>
</dbReference>
<evidence type="ECO:0000313" key="1">
    <source>
        <dbReference type="EMBL" id="KAF2643612.1"/>
    </source>
</evidence>
<name>A0A6A6S8T4_9PLEO</name>
<proteinExistence type="predicted"/>
<keyword evidence="2" id="KW-1185">Reference proteome</keyword>
<dbReference type="OrthoDB" id="3785918at2759"/>
<reference evidence="1" key="1">
    <citation type="journal article" date="2020" name="Stud. Mycol.">
        <title>101 Dothideomycetes genomes: a test case for predicting lifestyles and emergence of pathogens.</title>
        <authorList>
            <person name="Haridas S."/>
            <person name="Albert R."/>
            <person name="Binder M."/>
            <person name="Bloem J."/>
            <person name="Labutti K."/>
            <person name="Salamov A."/>
            <person name="Andreopoulos B."/>
            <person name="Baker S."/>
            <person name="Barry K."/>
            <person name="Bills G."/>
            <person name="Bluhm B."/>
            <person name="Cannon C."/>
            <person name="Castanera R."/>
            <person name="Culley D."/>
            <person name="Daum C."/>
            <person name="Ezra D."/>
            <person name="Gonzalez J."/>
            <person name="Henrissat B."/>
            <person name="Kuo A."/>
            <person name="Liang C."/>
            <person name="Lipzen A."/>
            <person name="Lutzoni F."/>
            <person name="Magnuson J."/>
            <person name="Mondo S."/>
            <person name="Nolan M."/>
            <person name="Ohm R."/>
            <person name="Pangilinan J."/>
            <person name="Park H.-J."/>
            <person name="Ramirez L."/>
            <person name="Alfaro M."/>
            <person name="Sun H."/>
            <person name="Tritt A."/>
            <person name="Yoshinaga Y."/>
            <person name="Zwiers L.-H."/>
            <person name="Turgeon B."/>
            <person name="Goodwin S."/>
            <person name="Spatafora J."/>
            <person name="Crous P."/>
            <person name="Grigoriev I."/>
        </authorList>
    </citation>
    <scope>NUCLEOTIDE SEQUENCE</scope>
    <source>
        <strain evidence="1">CBS 473.64</strain>
    </source>
</reference>
<sequence>TTPSTAQVIATAFSLDPVPRFFHLLVHVKSLISSYGPYTTYAGTTVFTRAPIPRSTKKSKPPSDFTLATSFAAAQDSVKSAQPDSPSKQDLQAFSLLWTATREVMEKITADGSLSQEVFGWGIIGLSAGYTPALSSPLFANKKNRSFESLKGRLHAALTALPSLNAVRPSEFQNVKAAAGLGVSPADKLNIQVKAWRETHICAQILLQRFKMEGWEGIRWGHGIMVVERWLMHLGLDNKVMEKKEVKGVED</sequence>